<dbReference type="InterPro" id="IPR052727">
    <property type="entry name" value="Rab4/Rab5_effector"/>
</dbReference>
<dbReference type="Gene3D" id="3.30.40.10">
    <property type="entry name" value="Zinc/RING finger domain, C3HC4 (zinc finger)"/>
    <property type="match status" value="2"/>
</dbReference>
<dbReference type="InterPro" id="IPR017455">
    <property type="entry name" value="Znf_FYVE-rel"/>
</dbReference>
<dbReference type="EMBL" id="HBFQ01039231">
    <property type="protein sequence ID" value="CAD8853444.1"/>
    <property type="molecule type" value="Transcribed_RNA"/>
</dbReference>
<dbReference type="PROSITE" id="PS50178">
    <property type="entry name" value="ZF_FYVE"/>
    <property type="match status" value="2"/>
</dbReference>
<evidence type="ECO:0000313" key="7">
    <source>
        <dbReference type="EMBL" id="CAD8853444.1"/>
    </source>
</evidence>
<evidence type="ECO:0000256" key="2">
    <source>
        <dbReference type="ARBA" id="ARBA00022771"/>
    </source>
</evidence>
<dbReference type="SMART" id="SM00064">
    <property type="entry name" value="FYVE"/>
    <property type="match status" value="2"/>
</dbReference>
<evidence type="ECO:0000256" key="1">
    <source>
        <dbReference type="ARBA" id="ARBA00022723"/>
    </source>
</evidence>
<keyword evidence="1" id="KW-0479">Metal-binding</keyword>
<dbReference type="SUPFAM" id="SSF57903">
    <property type="entry name" value="FYVE/PHD zinc finger"/>
    <property type="match status" value="2"/>
</dbReference>
<feature type="compositionally biased region" description="Low complexity" evidence="5">
    <location>
        <begin position="20"/>
        <end position="36"/>
    </location>
</feature>
<evidence type="ECO:0000256" key="5">
    <source>
        <dbReference type="SAM" id="MobiDB-lite"/>
    </source>
</evidence>
<dbReference type="AlphaFoldDB" id="A0A7S1FAD0"/>
<accession>A0A7S1FAD0</accession>
<sequence length="404" mass="43275">MSAFGDRATNLPPDLKHTGSGESLLSGSTVEGTASASRRRASGSRPWIDTPNCGLCNIAVGRLSRHHCRICCMCVCTSCSSNFVEMEGLGKQRICKQCVGTAQQGPEMMTRLVLLAEEIGLMTDTSTATPPVSAGTVEQAVSQCEAAIAPVRDVLSTAVNRAEEAESSAMKLRMTHQHALEENTFAKDSFLIVAARLHSLLHPEEEPPDADSMTLTDVAEYCFSALGPLEDELSKSKKKVTMIKRATTDFSIGDIKKETTGSRMSTFSQSVGNFDSISDCAVCNCRLGMRHLKRKHQCKVCAQIVCHSCSPSAIDLDGDGRVQRVCTPCVSNIHELPAIHEKVSQISARLSALSSSVASFEPQQDKKSSRNLNDSFSLVHAGLSALEGTRPPPPSVAISDMTGA</sequence>
<organism evidence="7">
    <name type="scientific">Noctiluca scintillans</name>
    <name type="common">Sea sparkle</name>
    <name type="synonym">Red tide dinoflagellate</name>
    <dbReference type="NCBI Taxonomy" id="2966"/>
    <lineage>
        <taxon>Eukaryota</taxon>
        <taxon>Sar</taxon>
        <taxon>Alveolata</taxon>
        <taxon>Dinophyceae</taxon>
        <taxon>Noctilucales</taxon>
        <taxon>Noctilucaceae</taxon>
        <taxon>Noctiluca</taxon>
    </lineage>
</organism>
<keyword evidence="2 4" id="KW-0863">Zinc-finger</keyword>
<keyword evidence="3" id="KW-0862">Zinc</keyword>
<feature type="region of interest" description="Disordered" evidence="5">
    <location>
        <begin position="1"/>
        <end position="43"/>
    </location>
</feature>
<dbReference type="Pfam" id="PF01363">
    <property type="entry name" value="FYVE"/>
    <property type="match status" value="2"/>
</dbReference>
<gene>
    <name evidence="7" type="ORF">NSCI0253_LOCUS27795</name>
</gene>
<reference evidence="7" key="1">
    <citation type="submission" date="2021-01" db="EMBL/GenBank/DDBJ databases">
        <authorList>
            <person name="Corre E."/>
            <person name="Pelletier E."/>
            <person name="Niang G."/>
            <person name="Scheremetjew M."/>
            <person name="Finn R."/>
            <person name="Kale V."/>
            <person name="Holt S."/>
            <person name="Cochrane G."/>
            <person name="Meng A."/>
            <person name="Brown T."/>
            <person name="Cohen L."/>
        </authorList>
    </citation>
    <scope>NUCLEOTIDE SEQUENCE</scope>
</reference>
<evidence type="ECO:0000259" key="6">
    <source>
        <dbReference type="PROSITE" id="PS50178"/>
    </source>
</evidence>
<dbReference type="InterPro" id="IPR011011">
    <property type="entry name" value="Znf_FYVE_PHD"/>
</dbReference>
<evidence type="ECO:0000256" key="3">
    <source>
        <dbReference type="ARBA" id="ARBA00022833"/>
    </source>
</evidence>
<dbReference type="InterPro" id="IPR013083">
    <property type="entry name" value="Znf_RING/FYVE/PHD"/>
</dbReference>
<feature type="domain" description="FYVE-type" evidence="6">
    <location>
        <begin position="47"/>
        <end position="103"/>
    </location>
</feature>
<feature type="domain" description="FYVE-type" evidence="6">
    <location>
        <begin position="274"/>
        <end position="334"/>
    </location>
</feature>
<proteinExistence type="predicted"/>
<dbReference type="CDD" id="cd00065">
    <property type="entry name" value="FYVE_like_SF"/>
    <property type="match status" value="2"/>
</dbReference>
<protein>
    <recommendedName>
        <fullName evidence="6">FYVE-type domain-containing protein</fullName>
    </recommendedName>
</protein>
<evidence type="ECO:0000256" key="4">
    <source>
        <dbReference type="PROSITE-ProRule" id="PRU00091"/>
    </source>
</evidence>
<dbReference type="InterPro" id="IPR000306">
    <property type="entry name" value="Znf_FYVE"/>
</dbReference>
<feature type="region of interest" description="Disordered" evidence="5">
    <location>
        <begin position="383"/>
        <end position="404"/>
    </location>
</feature>
<dbReference type="PANTHER" id="PTHR13510">
    <property type="entry name" value="FYVE-FINGER-CONTAINING RAB5 EFFECTOR PROTEIN RABENOSYN-5-RELATED"/>
    <property type="match status" value="1"/>
</dbReference>
<dbReference type="GO" id="GO:0008270">
    <property type="term" value="F:zinc ion binding"/>
    <property type="evidence" value="ECO:0007669"/>
    <property type="project" value="UniProtKB-KW"/>
</dbReference>
<dbReference type="PANTHER" id="PTHR13510:SF44">
    <property type="entry name" value="RABENOSYN-5"/>
    <property type="match status" value="1"/>
</dbReference>
<name>A0A7S1FAD0_NOCSC</name>